<proteinExistence type="inferred from homology"/>
<dbReference type="InterPro" id="IPR052184">
    <property type="entry name" value="SDR_enzymes"/>
</dbReference>
<sequence length="223" mass="24258">MATVLITGCDLGLGEEFALQYAAKGDRVIATCLDPDAFGERHKRLRTLETVMLDVTDEASVLRLAAELDGVAIDVLVNNAGIPGPHPDLHETDLVLWRNMLEVNLIAPFVVTRAFTEHVARSERKVIAFITSRMGSIGLNNTASSYAYRSSKAGLNMVMKSLAIDLGPRQICVLGLHPGKVAREGDGGLSISESIARMREVIDHCGPHQTGSFYDYNGQILPW</sequence>
<protein>
    <submittedName>
        <fullName evidence="2">NAD(P)-dependent dehydrogenase (Short-subunit alcohol dehydrogenase family)</fullName>
    </submittedName>
</protein>
<evidence type="ECO:0000313" key="2">
    <source>
        <dbReference type="EMBL" id="MBB6510297.1"/>
    </source>
</evidence>
<dbReference type="CDD" id="cd05325">
    <property type="entry name" value="carb_red_sniffer_like_SDR_c"/>
    <property type="match status" value="1"/>
</dbReference>
<evidence type="ECO:0000256" key="1">
    <source>
        <dbReference type="RuleBase" id="RU000363"/>
    </source>
</evidence>
<reference evidence="2 3" key="1">
    <citation type="submission" date="2020-08" db="EMBL/GenBank/DDBJ databases">
        <title>The Agave Microbiome: Exploring the role of microbial communities in plant adaptations to desert environments.</title>
        <authorList>
            <person name="Partida-Martinez L.P."/>
        </authorList>
    </citation>
    <scope>NUCLEOTIDE SEQUENCE [LARGE SCALE GENOMIC DNA]</scope>
    <source>
        <strain evidence="2 3">AS3.12</strain>
    </source>
</reference>
<dbReference type="InterPro" id="IPR036291">
    <property type="entry name" value="NAD(P)-bd_dom_sf"/>
</dbReference>
<dbReference type="Proteomes" id="UP000585437">
    <property type="component" value="Unassembled WGS sequence"/>
</dbReference>
<dbReference type="Gene3D" id="3.40.50.720">
    <property type="entry name" value="NAD(P)-binding Rossmann-like Domain"/>
    <property type="match status" value="1"/>
</dbReference>
<dbReference type="PANTHER" id="PTHR45458">
    <property type="entry name" value="SHORT-CHAIN DEHYDROGENASE/REDUCTASE SDR"/>
    <property type="match status" value="1"/>
</dbReference>
<dbReference type="GO" id="GO:0016616">
    <property type="term" value="F:oxidoreductase activity, acting on the CH-OH group of donors, NAD or NADP as acceptor"/>
    <property type="evidence" value="ECO:0007669"/>
    <property type="project" value="TreeGrafter"/>
</dbReference>
<dbReference type="Pfam" id="PF00106">
    <property type="entry name" value="adh_short"/>
    <property type="match status" value="1"/>
</dbReference>
<dbReference type="PANTHER" id="PTHR45458:SF1">
    <property type="entry name" value="SHORT CHAIN DEHYDROGENASE"/>
    <property type="match status" value="1"/>
</dbReference>
<dbReference type="PRINTS" id="PR00080">
    <property type="entry name" value="SDRFAMILY"/>
</dbReference>
<organism evidence="2 3">
    <name type="scientific">Rhizobium soli</name>
    <dbReference type="NCBI Taxonomy" id="424798"/>
    <lineage>
        <taxon>Bacteria</taxon>
        <taxon>Pseudomonadati</taxon>
        <taxon>Pseudomonadota</taxon>
        <taxon>Alphaproteobacteria</taxon>
        <taxon>Hyphomicrobiales</taxon>
        <taxon>Rhizobiaceae</taxon>
        <taxon>Rhizobium/Agrobacterium group</taxon>
        <taxon>Rhizobium</taxon>
    </lineage>
</organism>
<dbReference type="PRINTS" id="PR00081">
    <property type="entry name" value="GDHRDH"/>
</dbReference>
<name>A0A7X0JP10_9HYPH</name>
<dbReference type="AlphaFoldDB" id="A0A7X0JP10"/>
<accession>A0A7X0JP10</accession>
<keyword evidence="3" id="KW-1185">Reference proteome</keyword>
<dbReference type="InterPro" id="IPR002347">
    <property type="entry name" value="SDR_fam"/>
</dbReference>
<comment type="caution">
    <text evidence="2">The sequence shown here is derived from an EMBL/GenBank/DDBJ whole genome shotgun (WGS) entry which is preliminary data.</text>
</comment>
<evidence type="ECO:0000313" key="3">
    <source>
        <dbReference type="Proteomes" id="UP000585437"/>
    </source>
</evidence>
<dbReference type="SUPFAM" id="SSF51735">
    <property type="entry name" value="NAD(P)-binding Rossmann-fold domains"/>
    <property type="match status" value="1"/>
</dbReference>
<dbReference type="EMBL" id="JACHBU010000007">
    <property type="protein sequence ID" value="MBB6510297.1"/>
    <property type="molecule type" value="Genomic_DNA"/>
</dbReference>
<gene>
    <name evidence="2" type="ORF">F4695_003683</name>
</gene>
<dbReference type="RefSeq" id="WP_184655521.1">
    <property type="nucleotide sequence ID" value="NZ_JACHBU010000007.1"/>
</dbReference>
<comment type="similarity">
    <text evidence="1">Belongs to the short-chain dehydrogenases/reductases (SDR) family.</text>
</comment>